<evidence type="ECO:0000313" key="2">
    <source>
        <dbReference type="Proteomes" id="UP000003875"/>
    </source>
</evidence>
<protein>
    <submittedName>
        <fullName evidence="1">Uncharacterized protein</fullName>
    </submittedName>
</protein>
<organism evidence="1 2">
    <name type="scientific">Bifidobacterium pseudocatenulatum DSM 20438 = JCM 1200 = LMG 10505</name>
    <dbReference type="NCBI Taxonomy" id="547043"/>
    <lineage>
        <taxon>Bacteria</taxon>
        <taxon>Bacillati</taxon>
        <taxon>Actinomycetota</taxon>
        <taxon>Actinomycetes</taxon>
        <taxon>Bifidobacteriales</taxon>
        <taxon>Bifidobacteriaceae</taxon>
        <taxon>Bifidobacterium</taxon>
    </lineage>
</organism>
<sequence>MGWFCVFALLLRPFVAVTIHVRRLSSVPLPSLSVETPVRIRKRDLFYANRFLMQRE</sequence>
<dbReference type="Proteomes" id="UP000003875">
    <property type="component" value="Unassembled WGS sequence"/>
</dbReference>
<proteinExistence type="predicted"/>
<reference evidence="1 2" key="1">
    <citation type="submission" date="2009-02" db="EMBL/GenBank/DDBJ databases">
        <title>Draft genome sequence of Bifidobacterium pseudocatenulatum (DSM 20438).</title>
        <authorList>
            <person name="Sudarsanam P."/>
            <person name="Ley R."/>
            <person name="Guruge J."/>
            <person name="Turnbaugh P.J."/>
            <person name="Mahowald M."/>
            <person name="Liep D."/>
            <person name="Gordon J."/>
        </authorList>
    </citation>
    <scope>NUCLEOTIDE SEQUENCE [LARGE SCALE GENOMIC DNA]</scope>
    <source>
        <strain evidence="1 2">DSM 20438</strain>
    </source>
</reference>
<dbReference type="EMBL" id="ABXX02000006">
    <property type="protein sequence ID" value="EEG70014.1"/>
    <property type="molecule type" value="Genomic_DNA"/>
</dbReference>
<comment type="caution">
    <text evidence="1">The sequence shown here is derived from an EMBL/GenBank/DDBJ whole genome shotgun (WGS) entry which is preliminary data.</text>
</comment>
<accession>C0BV40</accession>
<dbReference type="AlphaFoldDB" id="C0BV40"/>
<gene>
    <name evidence="1" type="ORF">BIFPSEUDO_04283</name>
</gene>
<evidence type="ECO:0000313" key="1">
    <source>
        <dbReference type="EMBL" id="EEG70014.1"/>
    </source>
</evidence>
<reference evidence="1 2" key="2">
    <citation type="submission" date="2009-02" db="EMBL/GenBank/DDBJ databases">
        <authorList>
            <person name="Fulton L."/>
            <person name="Clifton S."/>
            <person name="Fulton B."/>
            <person name="Xu J."/>
            <person name="Minx P."/>
            <person name="Pepin K.H."/>
            <person name="Johnson M."/>
            <person name="Bhonagiri V."/>
            <person name="Nash W.E."/>
            <person name="Mardis E.R."/>
            <person name="Wilson R.K."/>
        </authorList>
    </citation>
    <scope>NUCLEOTIDE SEQUENCE [LARGE SCALE GENOMIC DNA]</scope>
    <source>
        <strain evidence="1 2">DSM 20438</strain>
    </source>
</reference>
<name>C0BV40_BIFPS</name>